<keyword evidence="2" id="KW-0732">Signal</keyword>
<evidence type="ECO:0000313" key="3">
    <source>
        <dbReference type="EMBL" id="KAA6121033.1"/>
    </source>
</evidence>
<protein>
    <submittedName>
        <fullName evidence="3">Tripartite tricarboxylate transporter substrate binding protein</fullName>
    </submittedName>
</protein>
<dbReference type="SUPFAM" id="SSF53850">
    <property type="entry name" value="Periplasmic binding protein-like II"/>
    <property type="match status" value="1"/>
</dbReference>
<comment type="similarity">
    <text evidence="1">Belongs to the UPF0065 (bug) family.</text>
</comment>
<evidence type="ECO:0000313" key="4">
    <source>
        <dbReference type="Proteomes" id="UP000324324"/>
    </source>
</evidence>
<organism evidence="3 4">
    <name type="scientific">Cupriavidus cauae</name>
    <dbReference type="NCBI Taxonomy" id="2608999"/>
    <lineage>
        <taxon>Bacteria</taxon>
        <taxon>Pseudomonadati</taxon>
        <taxon>Pseudomonadota</taxon>
        <taxon>Betaproteobacteria</taxon>
        <taxon>Burkholderiales</taxon>
        <taxon>Burkholderiaceae</taxon>
        <taxon>Cupriavidus</taxon>
    </lineage>
</organism>
<dbReference type="PANTHER" id="PTHR42928">
    <property type="entry name" value="TRICARBOXYLATE-BINDING PROTEIN"/>
    <property type="match status" value="1"/>
</dbReference>
<dbReference type="EMBL" id="VWRN01000045">
    <property type="protein sequence ID" value="KAA6121033.1"/>
    <property type="molecule type" value="Genomic_DNA"/>
</dbReference>
<accession>A0A5M8ACL4</accession>
<gene>
    <name evidence="3" type="ORF">F1599_17070</name>
</gene>
<feature type="signal peptide" evidence="2">
    <location>
        <begin position="1"/>
        <end position="22"/>
    </location>
</feature>
<dbReference type="PIRSF" id="PIRSF017082">
    <property type="entry name" value="YflP"/>
    <property type="match status" value="1"/>
</dbReference>
<dbReference type="Gene3D" id="3.40.190.150">
    <property type="entry name" value="Bordetella uptake gene, domain 1"/>
    <property type="match status" value="1"/>
</dbReference>
<dbReference type="InterPro" id="IPR005064">
    <property type="entry name" value="BUG"/>
</dbReference>
<dbReference type="Gene3D" id="3.40.190.10">
    <property type="entry name" value="Periplasmic binding protein-like II"/>
    <property type="match status" value="1"/>
</dbReference>
<keyword evidence="4" id="KW-1185">Reference proteome</keyword>
<name>A0A5M8ACL4_9BURK</name>
<evidence type="ECO:0000256" key="2">
    <source>
        <dbReference type="SAM" id="SignalP"/>
    </source>
</evidence>
<evidence type="ECO:0000256" key="1">
    <source>
        <dbReference type="ARBA" id="ARBA00006987"/>
    </source>
</evidence>
<dbReference type="InterPro" id="IPR042100">
    <property type="entry name" value="Bug_dom1"/>
</dbReference>
<feature type="chain" id="PRO_5024300708" evidence="2">
    <location>
        <begin position="23"/>
        <end position="322"/>
    </location>
</feature>
<dbReference type="Proteomes" id="UP000324324">
    <property type="component" value="Unassembled WGS sequence"/>
</dbReference>
<dbReference type="CDD" id="cd13578">
    <property type="entry name" value="PBP2_Bug27"/>
    <property type="match status" value="1"/>
</dbReference>
<comment type="caution">
    <text evidence="3">The sequence shown here is derived from an EMBL/GenBank/DDBJ whole genome shotgun (WGS) entry which is preliminary data.</text>
</comment>
<sequence>MGRWLACTALAATAAVSTLSHGQDWPSGPVRVIVPFAAGSTPDITARLIGERLTARLGQPMVVENKTGAAGNIGTDAIAKAKPDGQTIGLSIAGPLAVNSLLYGKMPYDPARDLQPVTIATSQPAVLVVANRVPARNAAELLALLKKQPKALSYSSMGAGTISHLAVAALAARSEADPVHVPYPGSGAAVTAVIAGDVDMAILPAATVMPHVRNGRIKALAVASAKRSPSLPDLPTLAEAGIADVQADAWIGYVVPAGTPAPIVKRLHDEIVAVLAEPALREKLRLQFMDPVGNTPDAFRRVMAEDVARWKPVIEKHRIRLD</sequence>
<dbReference type="AlphaFoldDB" id="A0A5M8ACL4"/>
<reference evidence="3 4" key="1">
    <citation type="submission" date="2019-09" db="EMBL/GenBank/DDBJ databases">
        <title>Isolation of a novel species in the genus Cupriavidus from patients with sepsis using whole genome sequencing.</title>
        <authorList>
            <person name="Kweon O.J."/>
            <person name="Lee M.-K."/>
        </authorList>
    </citation>
    <scope>NUCLEOTIDE SEQUENCE [LARGE SCALE GENOMIC DNA]</scope>
    <source>
        <strain evidence="3 4">MKL-01</strain>
    </source>
</reference>
<proteinExistence type="inferred from homology"/>
<dbReference type="PANTHER" id="PTHR42928:SF5">
    <property type="entry name" value="BLR1237 PROTEIN"/>
    <property type="match status" value="1"/>
</dbReference>
<dbReference type="Pfam" id="PF03401">
    <property type="entry name" value="TctC"/>
    <property type="match status" value="1"/>
</dbReference>